<evidence type="ECO:0000313" key="2">
    <source>
        <dbReference type="Proteomes" id="UP000540556"/>
    </source>
</evidence>
<protein>
    <submittedName>
        <fullName evidence="1">Uncharacterized protein</fullName>
    </submittedName>
</protein>
<dbReference type="EMBL" id="JABEQK010000001">
    <property type="protein sequence ID" value="MBB2203602.1"/>
    <property type="molecule type" value="Genomic_DNA"/>
</dbReference>
<reference evidence="1 2" key="1">
    <citation type="submission" date="2020-04" db="EMBL/GenBank/DDBJ databases">
        <title>Description of novel Gluconacetobacter.</title>
        <authorList>
            <person name="Sombolestani A."/>
        </authorList>
    </citation>
    <scope>NUCLEOTIDE SEQUENCE [LARGE SCALE GENOMIC DNA]</scope>
    <source>
        <strain evidence="1 2">LMG 27800</strain>
    </source>
</reference>
<proteinExistence type="predicted"/>
<dbReference type="RefSeq" id="WP_182947234.1">
    <property type="nucleotide sequence ID" value="NZ_JABEQK010000001.1"/>
</dbReference>
<keyword evidence="2" id="KW-1185">Reference proteome</keyword>
<name>A0A7W4PMI0_9PROT</name>
<evidence type="ECO:0000313" key="1">
    <source>
        <dbReference type="EMBL" id="MBB2203602.1"/>
    </source>
</evidence>
<dbReference type="Proteomes" id="UP000540556">
    <property type="component" value="Unassembled WGS sequence"/>
</dbReference>
<accession>A0A7W4PMI0</accession>
<sequence length="128" mass="13654">MDMHSATTQGSPSPAITVQDTIVKATEILDMAGDELMIAQQAVEECVRDFPLTDAEMRRLQKLDVATQTVASVARVLRNLMSLSPTGVSDSVSLTHVYDGVTLGEVVQVLKGEHAPDVSVAAGEIDLF</sequence>
<comment type="caution">
    <text evidence="1">The sequence shown here is derived from an EMBL/GenBank/DDBJ whole genome shotgun (WGS) entry which is preliminary data.</text>
</comment>
<gene>
    <name evidence="1" type="ORF">HLH27_01025</name>
</gene>
<organism evidence="1 2">
    <name type="scientific">Gluconacetobacter takamatsuzukensis</name>
    <dbReference type="NCBI Taxonomy" id="1286190"/>
    <lineage>
        <taxon>Bacteria</taxon>
        <taxon>Pseudomonadati</taxon>
        <taxon>Pseudomonadota</taxon>
        <taxon>Alphaproteobacteria</taxon>
        <taxon>Acetobacterales</taxon>
        <taxon>Acetobacteraceae</taxon>
        <taxon>Gluconacetobacter</taxon>
    </lineage>
</organism>
<dbReference type="AlphaFoldDB" id="A0A7W4PMI0"/>